<evidence type="ECO:0000313" key="2">
    <source>
        <dbReference type="Proteomes" id="UP001162164"/>
    </source>
</evidence>
<sequence length="149" mass="17444">MDSFVCKIIIFDNKDQRVLKPKKVEERNGVGRFTKAASIKKCLFGVAKPEDTEKLLQEQYEADRRRFNERFGFDIEQIENLDSENDENVENARPVASKKCANGRRVLKAQRRVFKQHNRQAVMTDLYELTNDKDKPNTESRLFGDRCDL</sequence>
<reference evidence="1" key="1">
    <citation type="journal article" date="2023" name="Insect Mol. Biol.">
        <title>Genome sequencing provides insights into the evolution of gene families encoding plant cell wall-degrading enzymes in longhorned beetles.</title>
        <authorList>
            <person name="Shin N.R."/>
            <person name="Okamura Y."/>
            <person name="Kirsch R."/>
            <person name="Pauchet Y."/>
        </authorList>
    </citation>
    <scope>NUCLEOTIDE SEQUENCE</scope>
    <source>
        <strain evidence="1">MMC_N1</strain>
    </source>
</reference>
<protein>
    <submittedName>
        <fullName evidence="1">Uncharacterized protein</fullName>
    </submittedName>
</protein>
<organism evidence="1 2">
    <name type="scientific">Molorchus minor</name>
    <dbReference type="NCBI Taxonomy" id="1323400"/>
    <lineage>
        <taxon>Eukaryota</taxon>
        <taxon>Metazoa</taxon>
        <taxon>Ecdysozoa</taxon>
        <taxon>Arthropoda</taxon>
        <taxon>Hexapoda</taxon>
        <taxon>Insecta</taxon>
        <taxon>Pterygota</taxon>
        <taxon>Neoptera</taxon>
        <taxon>Endopterygota</taxon>
        <taxon>Coleoptera</taxon>
        <taxon>Polyphaga</taxon>
        <taxon>Cucujiformia</taxon>
        <taxon>Chrysomeloidea</taxon>
        <taxon>Cerambycidae</taxon>
        <taxon>Lamiinae</taxon>
        <taxon>Monochamini</taxon>
        <taxon>Molorchus</taxon>
    </lineage>
</organism>
<dbReference type="Proteomes" id="UP001162164">
    <property type="component" value="Unassembled WGS sequence"/>
</dbReference>
<dbReference type="EMBL" id="JAPWTJ010000031">
    <property type="protein sequence ID" value="KAJ8984604.1"/>
    <property type="molecule type" value="Genomic_DNA"/>
</dbReference>
<evidence type="ECO:0000313" key="1">
    <source>
        <dbReference type="EMBL" id="KAJ8984604.1"/>
    </source>
</evidence>
<gene>
    <name evidence="1" type="ORF">NQ317_006066</name>
</gene>
<name>A0ABQ9K2N3_9CUCU</name>
<keyword evidence="2" id="KW-1185">Reference proteome</keyword>
<accession>A0ABQ9K2N3</accession>
<proteinExistence type="predicted"/>
<comment type="caution">
    <text evidence="1">The sequence shown here is derived from an EMBL/GenBank/DDBJ whole genome shotgun (WGS) entry which is preliminary data.</text>
</comment>
<dbReference type="Gene3D" id="4.10.365.10">
    <property type="entry name" value="p27"/>
    <property type="match status" value="1"/>
</dbReference>
<dbReference type="InterPro" id="IPR044898">
    <property type="entry name" value="CDI_dom_sf"/>
</dbReference>